<feature type="transmembrane region" description="Helical" evidence="6">
    <location>
        <begin position="216"/>
        <end position="239"/>
    </location>
</feature>
<dbReference type="NCBIfam" id="TIGR00765">
    <property type="entry name" value="yihY_not_rbn"/>
    <property type="match status" value="1"/>
</dbReference>
<dbReference type="KEGG" id="dpt:Deipr_0508"/>
<feature type="transmembrane region" description="Helical" evidence="6">
    <location>
        <begin position="348"/>
        <end position="373"/>
    </location>
</feature>
<protein>
    <submittedName>
        <fullName evidence="7">Ribonuclease BN</fullName>
    </submittedName>
</protein>
<sequence>MLTVPQTALLVREAATSFGKDNAPRLAAALTYFTIFALVPLLILAITFLTSLLADPGVQQRIVEFLSSNFGADVGNALQTMIDNQDDKVDLSRGITAGALIGLATLAWGATNLFVQLQASLNELWNVPPEATGGFAGQLKTRGKGLLMVLGFGVVMLLFFGLNTYMSAIAQQLGEAWGAGAFLARLGTLLLGSLLLTGVFAVIYRVLPNVRLQWRDVLVGAAITAVLFSILQVIISWYFANFAPGSAFGAYSSIILLLLWIYYNSMILFFGAELTYAYAKHFGSSEASLSAQIKEEGYLTSREARAIAYAAETGGALSPQQRQRAWQRTTRMDHPHSMLTMQQSAPKALLPSVFGALWNALVAVLAVPALLLAKALGLGGKKQVVQKRVTVHTDKGTLYTKRR</sequence>
<evidence type="ECO:0000256" key="1">
    <source>
        <dbReference type="ARBA" id="ARBA00004651"/>
    </source>
</evidence>
<dbReference type="STRING" id="693977.Deipr_0508"/>
<dbReference type="Proteomes" id="UP000007718">
    <property type="component" value="Chromosome"/>
</dbReference>
<keyword evidence="3 6" id="KW-0812">Transmembrane</keyword>
<dbReference type="AlphaFoldDB" id="F0RKI5"/>
<dbReference type="RefSeq" id="WP_013614284.1">
    <property type="nucleotide sequence ID" value="NC_015161.1"/>
</dbReference>
<dbReference type="PANTHER" id="PTHR30213:SF1">
    <property type="entry name" value="INNER MEMBRANE PROTEIN YHJD"/>
    <property type="match status" value="1"/>
</dbReference>
<evidence type="ECO:0000256" key="3">
    <source>
        <dbReference type="ARBA" id="ARBA00022692"/>
    </source>
</evidence>
<evidence type="ECO:0000256" key="6">
    <source>
        <dbReference type="SAM" id="Phobius"/>
    </source>
</evidence>
<feature type="transmembrane region" description="Helical" evidence="6">
    <location>
        <begin position="145"/>
        <end position="162"/>
    </location>
</feature>
<keyword evidence="5 6" id="KW-0472">Membrane</keyword>
<keyword evidence="8" id="KW-1185">Reference proteome</keyword>
<keyword evidence="2" id="KW-1003">Cell membrane</keyword>
<keyword evidence="4 6" id="KW-1133">Transmembrane helix</keyword>
<evidence type="ECO:0000256" key="2">
    <source>
        <dbReference type="ARBA" id="ARBA00022475"/>
    </source>
</evidence>
<dbReference type="eggNOG" id="COG1295">
    <property type="taxonomic scope" value="Bacteria"/>
</dbReference>
<dbReference type="GO" id="GO:0005886">
    <property type="term" value="C:plasma membrane"/>
    <property type="evidence" value="ECO:0007669"/>
    <property type="project" value="UniProtKB-SubCell"/>
</dbReference>
<dbReference type="Pfam" id="PF03631">
    <property type="entry name" value="Virul_fac_BrkB"/>
    <property type="match status" value="1"/>
</dbReference>
<feature type="transmembrane region" description="Helical" evidence="6">
    <location>
        <begin position="245"/>
        <end position="263"/>
    </location>
</feature>
<evidence type="ECO:0000256" key="5">
    <source>
        <dbReference type="ARBA" id="ARBA00023136"/>
    </source>
</evidence>
<gene>
    <name evidence="7" type="ordered locus">Deipr_0508</name>
</gene>
<evidence type="ECO:0000313" key="8">
    <source>
        <dbReference type="Proteomes" id="UP000007718"/>
    </source>
</evidence>
<reference evidence="8" key="1">
    <citation type="submission" date="2011-02" db="EMBL/GenBank/DDBJ databases">
        <title>The complete sequence of chromosome of Deinococcus proteolyticus DSM 20540.</title>
        <authorList>
            <consortium name="US DOE Joint Genome Institute (JGI-PGF)"/>
            <person name="Lucas S."/>
            <person name="Copeland A."/>
            <person name="Lapidus A."/>
            <person name="Bruce D."/>
            <person name="Goodwin L."/>
            <person name="Pitluck S."/>
            <person name="Kyrpides N."/>
            <person name="Mavromatis K."/>
            <person name="Pagani I."/>
            <person name="Ivanova N."/>
            <person name="Ovchinnikova G."/>
            <person name="Zeytun A."/>
            <person name="Detter J.C."/>
            <person name="Han C."/>
            <person name="Land M."/>
            <person name="Hauser L."/>
            <person name="Markowitz V."/>
            <person name="Cheng J.-F."/>
            <person name="Hugenholtz P."/>
            <person name="Woyke T."/>
            <person name="Wu D."/>
            <person name="Pukall R."/>
            <person name="Steenblock K."/>
            <person name="Brambilla E."/>
            <person name="Klenk H.-P."/>
            <person name="Eisen J.A."/>
        </authorList>
    </citation>
    <scope>NUCLEOTIDE SEQUENCE [LARGE SCALE GENOMIC DNA]</scope>
    <source>
        <strain evidence="8">ATCC 35074 / DSM 20540 / JCM 6276 / NBRC 101906 / NCIMB 13154 / VKM Ac-1939 / CCM 2703 / MRP</strain>
    </source>
</reference>
<comment type="subcellular location">
    <subcellularLocation>
        <location evidence="1">Cell membrane</location>
        <topology evidence="1">Multi-pass membrane protein</topology>
    </subcellularLocation>
</comment>
<reference evidence="7 8" key="2">
    <citation type="journal article" date="2012" name="Stand. Genomic Sci.">
        <title>Complete genome sequence of the orange-red pigmented, radioresistant Deinococcus proteolyticus type strain (MRP(T)).</title>
        <authorList>
            <person name="Copeland A."/>
            <person name="Zeytun A."/>
            <person name="Yassawong M."/>
            <person name="Nolan M."/>
            <person name="Lucas S."/>
            <person name="Hammon N."/>
            <person name="Deshpande S."/>
            <person name="Cheng J.F."/>
            <person name="Han C."/>
            <person name="Tapia R."/>
            <person name="Goodwin L.A."/>
            <person name="Pitluck S."/>
            <person name="Mavromatis K."/>
            <person name="Liolios K."/>
            <person name="Pagani I."/>
            <person name="Ivanova N."/>
            <person name="Mikhailova N."/>
            <person name="Pati A."/>
            <person name="Chen A."/>
            <person name="Palaniappan K."/>
            <person name="Land M."/>
            <person name="Hauser L."/>
            <person name="Jeffries C.D."/>
            <person name="Brambilla E.M."/>
            <person name="Rohde M."/>
            <person name="Sikorski J."/>
            <person name="Pukall R."/>
            <person name="Goker M."/>
            <person name="Detter J.C."/>
            <person name="Woyke T."/>
            <person name="Bristow J."/>
            <person name="Eisen J.A."/>
            <person name="Markowitz V."/>
            <person name="Hugenholtz P."/>
            <person name="Kyrpides N.C."/>
            <person name="Klenk H.P."/>
            <person name="Lapidus A."/>
        </authorList>
    </citation>
    <scope>NUCLEOTIDE SEQUENCE [LARGE SCALE GENOMIC DNA]</scope>
    <source>
        <strain evidence="8">ATCC 35074 / DSM 20540 / JCM 6276 / NBRC 101906 / NCIMB 13154 / VKM Ac-1939 / CCM 2703 / MRP</strain>
    </source>
</reference>
<accession>F0RKI5</accession>
<dbReference type="HOGENOM" id="CLU_045539_5_1_0"/>
<organism evidence="7 8">
    <name type="scientific">Deinococcus proteolyticus (strain ATCC 35074 / DSM 20540 / JCM 6276 / NBRC 101906 / NCIMB 13154 / VKM Ac-1939 / CCM 2703 / MRP)</name>
    <dbReference type="NCBI Taxonomy" id="693977"/>
    <lineage>
        <taxon>Bacteria</taxon>
        <taxon>Thermotogati</taxon>
        <taxon>Deinococcota</taxon>
        <taxon>Deinococci</taxon>
        <taxon>Deinococcales</taxon>
        <taxon>Deinococcaceae</taxon>
        <taxon>Deinococcus</taxon>
    </lineage>
</organism>
<evidence type="ECO:0000313" key="7">
    <source>
        <dbReference type="EMBL" id="ADY25675.1"/>
    </source>
</evidence>
<evidence type="ECO:0000256" key="4">
    <source>
        <dbReference type="ARBA" id="ARBA00022989"/>
    </source>
</evidence>
<proteinExistence type="predicted"/>
<name>F0RKI5_DEIPM</name>
<dbReference type="EMBL" id="CP002536">
    <property type="protein sequence ID" value="ADY25675.1"/>
    <property type="molecule type" value="Genomic_DNA"/>
</dbReference>
<dbReference type="InterPro" id="IPR017039">
    <property type="entry name" value="Virul_fac_BrkB"/>
</dbReference>
<dbReference type="OrthoDB" id="9797028at2"/>
<feature type="transmembrane region" description="Helical" evidence="6">
    <location>
        <begin position="29"/>
        <end position="54"/>
    </location>
</feature>
<dbReference type="PANTHER" id="PTHR30213">
    <property type="entry name" value="INNER MEMBRANE PROTEIN YHJD"/>
    <property type="match status" value="1"/>
</dbReference>
<feature type="transmembrane region" description="Helical" evidence="6">
    <location>
        <begin position="182"/>
        <end position="204"/>
    </location>
</feature>